<dbReference type="Proteomes" id="UP000219452">
    <property type="component" value="Unassembled WGS sequence"/>
</dbReference>
<dbReference type="Gene3D" id="3.40.1660.10">
    <property type="entry name" value="EreA-like (biosynthetic domain)"/>
    <property type="match status" value="1"/>
</dbReference>
<reference evidence="2" key="1">
    <citation type="submission" date="2017-09" db="EMBL/GenBank/DDBJ databases">
        <authorList>
            <person name="Varghese N."/>
            <person name="Submissions S."/>
        </authorList>
    </citation>
    <scope>NUCLEOTIDE SEQUENCE [LARGE SCALE GENOMIC DNA]</scope>
    <source>
        <strain evidence="2">DSM 29961</strain>
    </source>
</reference>
<dbReference type="SUPFAM" id="SSF159501">
    <property type="entry name" value="EreA/ChaN-like"/>
    <property type="match status" value="1"/>
</dbReference>
<sequence length="562" mass="63495">MLHLRYTLVVYLFFNITPIWAQRLSSAEEKLLRQAVVPFNDPDSAVLPPTLTDLVRNRSVIAIGEVTHGTQEIQRLQIRVAKTLVQEHGFNAVSLGEAYLSNTWLLNDYVLFGKDNTQQTLAAVVGMTTDMLDFVEWLRTVNASRPVAQRVWLLGAEMGPPGQLARLALSYVKARRMALPDSLHNLLAELMTLPDMYKAQANTNSLVKRAKALTVWLARSDTAASVTLKQAWQRQCIGQLPEALETFSRPTQAYRDRAMYENIRWLKERRSTSKVAVINIHNAHIEKRPCYAWEGLTRAGYWLDSAYHQQYLAIGTEVGRGTYTSWNEKGVFTVRVPEDRRKVGTLIRAVTSTPYGFINLNASPTIRQFLQVHNQLTYGTSDQRTGMIWPCKTLPDAFDALLYSRESTPTPSATGIYAGSVVPLFCLYLNMTDSLRHQLRKAGQVRLSLRADFTGIADTESSVRLSVYCHDRLNKQLSHYVLPINSGTAAEQLIKVPARTQFISVGLYAEQISTLTVNRFAVNDRPLPTSVFTLHQWEPNDTVTKGDYQISYLTNQILVQRK</sequence>
<dbReference type="EMBL" id="OCNH01000003">
    <property type="protein sequence ID" value="SOD92155.1"/>
    <property type="molecule type" value="Genomic_DNA"/>
</dbReference>
<dbReference type="Gene3D" id="1.20.1440.30">
    <property type="entry name" value="Biosynthetic Protein domain"/>
    <property type="match status" value="1"/>
</dbReference>
<name>A0A286G9J7_9BACT</name>
<dbReference type="PANTHER" id="PTHR31299">
    <property type="entry name" value="ESTERASE, PUTATIVE (AFU_ORTHOLOGUE AFUA_1G05850)-RELATED"/>
    <property type="match status" value="1"/>
</dbReference>
<dbReference type="RefSeq" id="WP_097127476.1">
    <property type="nucleotide sequence ID" value="NZ_OCNH01000003.1"/>
</dbReference>
<gene>
    <name evidence="1" type="ORF">SAMN06269250_3829</name>
</gene>
<dbReference type="CDD" id="cd14728">
    <property type="entry name" value="Ere-like"/>
    <property type="match status" value="1"/>
</dbReference>
<accession>A0A286G9J7</accession>
<proteinExistence type="predicted"/>
<protein>
    <submittedName>
        <fullName evidence="1">Erythromycin esterase homolog</fullName>
    </submittedName>
</protein>
<organism evidence="1 2">
    <name type="scientific">Spirosoma fluviale</name>
    <dbReference type="NCBI Taxonomy" id="1597977"/>
    <lineage>
        <taxon>Bacteria</taxon>
        <taxon>Pseudomonadati</taxon>
        <taxon>Bacteroidota</taxon>
        <taxon>Cytophagia</taxon>
        <taxon>Cytophagales</taxon>
        <taxon>Cytophagaceae</taxon>
        <taxon>Spirosoma</taxon>
    </lineage>
</organism>
<dbReference type="InterPro" id="IPR007815">
    <property type="entry name" value="Emycin_Estase"/>
</dbReference>
<dbReference type="InterPro" id="IPR052036">
    <property type="entry name" value="Hydrolase/PRTase-associated"/>
</dbReference>
<dbReference type="AlphaFoldDB" id="A0A286G9J7"/>
<keyword evidence="2" id="KW-1185">Reference proteome</keyword>
<evidence type="ECO:0000313" key="1">
    <source>
        <dbReference type="EMBL" id="SOD92155.1"/>
    </source>
</evidence>
<dbReference type="Pfam" id="PF05139">
    <property type="entry name" value="Erythro_esteras"/>
    <property type="match status" value="1"/>
</dbReference>
<evidence type="ECO:0000313" key="2">
    <source>
        <dbReference type="Proteomes" id="UP000219452"/>
    </source>
</evidence>
<dbReference type="Gene3D" id="3.30.1870.10">
    <property type="entry name" value="EreA-like, domain 2"/>
    <property type="match status" value="1"/>
</dbReference>
<dbReference type="OrthoDB" id="9810066at2"/>
<dbReference type="PANTHER" id="PTHR31299:SF0">
    <property type="entry name" value="ESTERASE, PUTATIVE (AFU_ORTHOLOGUE AFUA_1G05850)-RELATED"/>
    <property type="match status" value="1"/>
</dbReference>
<dbReference type="GO" id="GO:0046677">
    <property type="term" value="P:response to antibiotic"/>
    <property type="evidence" value="ECO:0007669"/>
    <property type="project" value="InterPro"/>
</dbReference>